<name>A0A6I1GCZ1_9BIFI</name>
<feature type="transmembrane region" description="Helical" evidence="2">
    <location>
        <begin position="74"/>
        <end position="101"/>
    </location>
</feature>
<keyword evidence="2" id="KW-0812">Transmembrane</keyword>
<evidence type="ECO:0000256" key="2">
    <source>
        <dbReference type="SAM" id="Phobius"/>
    </source>
</evidence>
<feature type="transmembrane region" description="Helical" evidence="2">
    <location>
        <begin position="182"/>
        <end position="202"/>
    </location>
</feature>
<organism evidence="3 4">
    <name type="scientific">Bifidobacterium leontopitheci</name>
    <dbReference type="NCBI Taxonomy" id="2650774"/>
    <lineage>
        <taxon>Bacteria</taxon>
        <taxon>Bacillati</taxon>
        <taxon>Actinomycetota</taxon>
        <taxon>Actinomycetes</taxon>
        <taxon>Bifidobacteriales</taxon>
        <taxon>Bifidobacteriaceae</taxon>
        <taxon>Bifidobacterium</taxon>
    </lineage>
</organism>
<evidence type="ECO:0000256" key="1">
    <source>
        <dbReference type="SAM" id="MobiDB-lite"/>
    </source>
</evidence>
<keyword evidence="4" id="KW-1185">Reference proteome</keyword>
<reference evidence="3 4" key="1">
    <citation type="submission" date="2019-09" db="EMBL/GenBank/DDBJ databases">
        <title>Characterization of the phylogenetic diversity of two novel species belonging to the genus Bifidobacterium: Bifidobacterium cebidarum sp. nov. and Bifidobacterium leontopitheci sp. nov.</title>
        <authorList>
            <person name="Lugli G.A."/>
            <person name="Duranti S."/>
            <person name="Milani C."/>
            <person name="Turroni F."/>
            <person name="Ventura M."/>
        </authorList>
    </citation>
    <scope>NUCLEOTIDE SEQUENCE [LARGE SCALE GENOMIC DNA]</scope>
    <source>
        <strain evidence="3 4">LMG 31471</strain>
    </source>
</reference>
<feature type="compositionally biased region" description="Low complexity" evidence="1">
    <location>
        <begin position="7"/>
        <end position="43"/>
    </location>
</feature>
<feature type="region of interest" description="Disordered" evidence="1">
    <location>
        <begin position="1"/>
        <end position="61"/>
    </location>
</feature>
<evidence type="ECO:0000313" key="3">
    <source>
        <dbReference type="EMBL" id="KAB7789523.1"/>
    </source>
</evidence>
<keyword evidence="2" id="KW-0472">Membrane</keyword>
<accession>A0A6I1GCZ1</accession>
<sequence length="209" mass="21403">MGAMSNSAQSDASKTSDASDSSATAASAPSVSVPDRVPSSADSAPRPADTGITAPAAPDPAARRAARFTRSSSTLGAVGMIVQIYAFLQLLLAISALASLAGLDPAASVQVIGGWRIGLRAAWFVLALVFAANTALYLVSGFIGHRAGADTSKARPFMVLNWIAVVVTLCGLLAARQTSAGWEAWFSLFIALAFAAYGTTVVRNSRLIG</sequence>
<dbReference type="AlphaFoldDB" id="A0A6I1GCZ1"/>
<gene>
    <name evidence="3" type="ORF">F7D09_1971</name>
</gene>
<proteinExistence type="predicted"/>
<keyword evidence="2" id="KW-1133">Transmembrane helix</keyword>
<protein>
    <submittedName>
        <fullName evidence="3">Uncharacterized protein</fullName>
    </submittedName>
</protein>
<feature type="transmembrane region" description="Helical" evidence="2">
    <location>
        <begin position="121"/>
        <end position="144"/>
    </location>
</feature>
<dbReference type="EMBL" id="WBVT01000047">
    <property type="protein sequence ID" value="KAB7789523.1"/>
    <property type="molecule type" value="Genomic_DNA"/>
</dbReference>
<evidence type="ECO:0000313" key="4">
    <source>
        <dbReference type="Proteomes" id="UP000441772"/>
    </source>
</evidence>
<comment type="caution">
    <text evidence="3">The sequence shown here is derived from an EMBL/GenBank/DDBJ whole genome shotgun (WGS) entry which is preliminary data.</text>
</comment>
<feature type="transmembrane region" description="Helical" evidence="2">
    <location>
        <begin position="156"/>
        <end position="176"/>
    </location>
</feature>
<dbReference type="Proteomes" id="UP000441772">
    <property type="component" value="Unassembled WGS sequence"/>
</dbReference>